<dbReference type="InterPro" id="IPR036371">
    <property type="entry name" value="TPK_B1-bd_sf"/>
</dbReference>
<feature type="region of interest" description="Disordered" evidence="5">
    <location>
        <begin position="471"/>
        <end position="506"/>
    </location>
</feature>
<accession>A0A0M9FUQ0</accession>
<dbReference type="RefSeq" id="XP_015654842.1">
    <property type="nucleotide sequence ID" value="XM_015806478.1"/>
</dbReference>
<evidence type="ECO:0000256" key="1">
    <source>
        <dbReference type="ARBA" id="ARBA00022679"/>
    </source>
</evidence>
<dbReference type="EMBL" id="LGTL01000020">
    <property type="protein sequence ID" value="KPA76403.1"/>
    <property type="molecule type" value="Genomic_DNA"/>
</dbReference>
<dbReference type="InterPro" id="IPR036759">
    <property type="entry name" value="TPK_catalytic_sf"/>
</dbReference>
<dbReference type="Proteomes" id="UP000037923">
    <property type="component" value="Unassembled WGS sequence"/>
</dbReference>
<keyword evidence="1" id="KW-0808">Transferase</keyword>
<proteinExistence type="predicted"/>
<feature type="compositionally biased region" description="Basic residues" evidence="5">
    <location>
        <begin position="497"/>
        <end position="506"/>
    </location>
</feature>
<gene>
    <name evidence="6" type="ORF">ABB37_07740</name>
</gene>
<keyword evidence="2" id="KW-0547">Nucleotide-binding</keyword>
<dbReference type="VEuPathDB" id="TriTrypDB:LpyrH10_20_0630"/>
<name>A0A0M9FUQ0_LEPPY</name>
<evidence type="ECO:0000256" key="3">
    <source>
        <dbReference type="ARBA" id="ARBA00022777"/>
    </source>
</evidence>
<dbReference type="Gene3D" id="3.40.50.10240">
    <property type="entry name" value="Thiamin pyrophosphokinase, catalytic domain"/>
    <property type="match status" value="1"/>
</dbReference>
<comment type="caution">
    <text evidence="6">The sequence shown here is derived from an EMBL/GenBank/DDBJ whole genome shotgun (WGS) entry which is preliminary data.</text>
</comment>
<dbReference type="PANTHER" id="PTHR13622">
    <property type="entry name" value="THIAMIN PYROPHOSPHOKINASE"/>
    <property type="match status" value="1"/>
</dbReference>
<organism evidence="6 7">
    <name type="scientific">Leptomonas pyrrhocoris</name>
    <name type="common">Firebug parasite</name>
    <dbReference type="NCBI Taxonomy" id="157538"/>
    <lineage>
        <taxon>Eukaryota</taxon>
        <taxon>Discoba</taxon>
        <taxon>Euglenozoa</taxon>
        <taxon>Kinetoplastea</taxon>
        <taxon>Metakinetoplastina</taxon>
        <taxon>Trypanosomatida</taxon>
        <taxon>Trypanosomatidae</taxon>
        <taxon>Leishmaniinae</taxon>
        <taxon>Leptomonas</taxon>
    </lineage>
</organism>
<evidence type="ECO:0000256" key="4">
    <source>
        <dbReference type="ARBA" id="ARBA00022840"/>
    </source>
</evidence>
<dbReference type="SUPFAM" id="SSF63999">
    <property type="entry name" value="Thiamin pyrophosphokinase, catalytic domain"/>
    <property type="match status" value="1"/>
</dbReference>
<evidence type="ECO:0000313" key="6">
    <source>
        <dbReference type="EMBL" id="KPA76403.1"/>
    </source>
</evidence>
<dbReference type="GeneID" id="26908025"/>
<keyword evidence="3" id="KW-0418">Kinase</keyword>
<dbReference type="GO" id="GO:0005524">
    <property type="term" value="F:ATP binding"/>
    <property type="evidence" value="ECO:0007669"/>
    <property type="project" value="UniProtKB-KW"/>
</dbReference>
<dbReference type="AlphaFoldDB" id="A0A0M9FUQ0"/>
<sequence>MSQSTEPLPVRKLCSCNAVLCSPEESTTAPGTDLFGVILLNSPANTAADFAEYVRLFQLYRGGGGGGSTTGGAAPKNTAAEGTSPYFICVDGAYAALKRYCATQAAPSATKEGAEADAADAVDSSAAVMAMRLCDVLIGDMDSLSPAQLRKVVAAAAGTADDLRAPSSTPMEGPLFHETVATIPVALLEDIRQRRTDALRRRGSPDATPTAPSVDTPVVLPIACQLSTDFHKAIALLERLRRLEQGNTETLTEDEQAAYYDKRAEEAHAAEELMKACDAQLEIACEESARLADGDAQEIERCRRLIMDVSPSTSSTVRTRVLPNVAVFGALGGRFDHEIATMVAVMRFARVFHVFVVNVYTVLFACWPDGVTQLLMPPSWSQEGNLARDLSGVEEEGTAAVEPYMSGIVPLGPLREMETTGFLWNVVKNRRGCYGGFTGVEQYRFAFDGLVSSCNKISSRLVTVDVRPTTCDTSRPSWDPQAPSANPPTMLVLGRPKAARKKVTSA</sequence>
<reference evidence="6 7" key="1">
    <citation type="submission" date="2015-07" db="EMBL/GenBank/DDBJ databases">
        <title>High-quality genome of monoxenous trypanosomatid Leptomonas pyrrhocoris.</title>
        <authorList>
            <person name="Flegontov P."/>
            <person name="Butenko A."/>
            <person name="Firsov S."/>
            <person name="Vlcek C."/>
            <person name="Logacheva M.D."/>
            <person name="Field M."/>
            <person name="Filatov D."/>
            <person name="Flegontova O."/>
            <person name="Gerasimov E."/>
            <person name="Jackson A.P."/>
            <person name="Kelly S."/>
            <person name="Opperdoes F."/>
            <person name="O'Reilly A."/>
            <person name="Votypka J."/>
            <person name="Yurchenko V."/>
            <person name="Lukes J."/>
        </authorList>
    </citation>
    <scope>NUCLEOTIDE SEQUENCE [LARGE SCALE GENOMIC DNA]</scope>
    <source>
        <strain evidence="6">H10</strain>
    </source>
</reference>
<keyword evidence="7" id="KW-1185">Reference proteome</keyword>
<dbReference type="PANTHER" id="PTHR13622:SF8">
    <property type="entry name" value="THIAMIN PYROPHOSPHOKINASE 1"/>
    <property type="match status" value="1"/>
</dbReference>
<keyword evidence="4" id="KW-0067">ATP-binding</keyword>
<dbReference type="GO" id="GO:0016301">
    <property type="term" value="F:kinase activity"/>
    <property type="evidence" value="ECO:0007669"/>
    <property type="project" value="UniProtKB-KW"/>
</dbReference>
<evidence type="ECO:0000313" key="7">
    <source>
        <dbReference type="Proteomes" id="UP000037923"/>
    </source>
</evidence>
<dbReference type="OrthoDB" id="25149at2759"/>
<dbReference type="SUPFAM" id="SSF63862">
    <property type="entry name" value="Thiamin pyrophosphokinase, substrate-binding domain"/>
    <property type="match status" value="1"/>
</dbReference>
<evidence type="ECO:0000256" key="2">
    <source>
        <dbReference type="ARBA" id="ARBA00022741"/>
    </source>
</evidence>
<dbReference type="GO" id="GO:0009229">
    <property type="term" value="P:thiamine diphosphate biosynthetic process"/>
    <property type="evidence" value="ECO:0007669"/>
    <property type="project" value="InterPro"/>
</dbReference>
<dbReference type="OMA" id="LFACWPD"/>
<protein>
    <submittedName>
        <fullName evidence="6">Uncharacterized protein</fullName>
    </submittedName>
</protein>
<dbReference type="GO" id="GO:0004788">
    <property type="term" value="F:thiamine diphosphokinase activity"/>
    <property type="evidence" value="ECO:0007669"/>
    <property type="project" value="InterPro"/>
</dbReference>
<evidence type="ECO:0000256" key="5">
    <source>
        <dbReference type="SAM" id="MobiDB-lite"/>
    </source>
</evidence>